<dbReference type="SUPFAM" id="SSF47413">
    <property type="entry name" value="lambda repressor-like DNA-binding domains"/>
    <property type="match status" value="1"/>
</dbReference>
<dbReference type="AlphaFoldDB" id="A0A829LXX4"/>
<dbReference type="InterPro" id="IPR010982">
    <property type="entry name" value="Lambda_DNA-bd_dom_sf"/>
</dbReference>
<dbReference type="SMART" id="SM00530">
    <property type="entry name" value="HTH_XRE"/>
    <property type="match status" value="1"/>
</dbReference>
<evidence type="ECO:0000313" key="2">
    <source>
        <dbReference type="EMBL" id="ESS00806.1"/>
    </source>
</evidence>
<proteinExistence type="predicted"/>
<evidence type="ECO:0000259" key="1">
    <source>
        <dbReference type="PROSITE" id="PS50943"/>
    </source>
</evidence>
<gene>
    <name evidence="2" type="ORF">NB22_08115</name>
</gene>
<sequence length="296" mass="33820">MSNQTTIRYRKEVIIMRLKGEVLKQVRRKRGLSQTALAEGICTQATISLMEKQNRIPKMNILTSLCARLDIPVDRIIENDDVSMTVFFDQISLMLVNHDFEGARKKLNRVKVKKLQNDFDKQHYYYLLGMLQVASDQVDDAIFNFELILTQFSTTSANIYLAMTTIGMALAYEKRGDTEKALQFVGRAIHLIDDKQLNGGKRQWIILYHEISGLYYRLGQYRRAISMAGRGIKICREEQTLFLLGGLYMTRGQAQAKLGQGDVAQESLTVALSIYKIMEDDTAQETLSQELSQLVE</sequence>
<dbReference type="InterPro" id="IPR011990">
    <property type="entry name" value="TPR-like_helical_dom_sf"/>
</dbReference>
<accession>A0A829LXX4</accession>
<dbReference type="GO" id="GO:0003677">
    <property type="term" value="F:DNA binding"/>
    <property type="evidence" value="ECO:0007669"/>
    <property type="project" value="InterPro"/>
</dbReference>
<evidence type="ECO:0000313" key="3">
    <source>
        <dbReference type="Proteomes" id="UP000018412"/>
    </source>
</evidence>
<dbReference type="Gene3D" id="1.25.40.10">
    <property type="entry name" value="Tetratricopeptide repeat domain"/>
    <property type="match status" value="1"/>
</dbReference>
<dbReference type="Pfam" id="PF18768">
    <property type="entry name" value="RNPP_C"/>
    <property type="match status" value="1"/>
</dbReference>
<reference evidence="3" key="1">
    <citation type="submission" date="2013-10" db="EMBL/GenBank/DDBJ databases">
        <title>Draft genome sequence of Lactobacillus fermentum NB-22.</title>
        <authorList>
            <person name="Chaplin A.V."/>
            <person name="Shkoporov A.N."/>
            <person name="Khokhlova E.V."/>
            <person name="Efimov B.A."/>
            <person name="Kafarskaia L.I."/>
        </authorList>
    </citation>
    <scope>NUCLEOTIDE SEQUENCE [LARGE SCALE GENOMIC DNA]</scope>
    <source>
        <strain evidence="3">NB-22</strain>
    </source>
</reference>
<comment type="caution">
    <text evidence="2">The sequence shown here is derived from an EMBL/GenBank/DDBJ whole genome shotgun (WGS) entry which is preliminary data.</text>
</comment>
<dbReference type="InterPro" id="IPR001387">
    <property type="entry name" value="Cro/C1-type_HTH"/>
</dbReference>
<dbReference type="Pfam" id="PF01381">
    <property type="entry name" value="HTH_3"/>
    <property type="match status" value="1"/>
</dbReference>
<dbReference type="PANTHER" id="PTHR37038">
    <property type="entry name" value="TRANSCRIPTIONAL REGULATOR-RELATED"/>
    <property type="match status" value="1"/>
</dbReference>
<dbReference type="CDD" id="cd00093">
    <property type="entry name" value="HTH_XRE"/>
    <property type="match status" value="1"/>
</dbReference>
<protein>
    <submittedName>
        <fullName evidence="2">Transcriptional regulator</fullName>
    </submittedName>
</protein>
<reference evidence="2 3" key="2">
    <citation type="journal article" date="2015" name="Genome Announc.">
        <title>Draft Genome Sequence of Lactobacillus fermentum NB-22.</title>
        <authorList>
            <person name="Chaplin A.V."/>
            <person name="Shkoporov A.N."/>
            <person name="Efimov B.A."/>
            <person name="Pikina A.P."/>
            <person name="Borisova O.Y."/>
            <person name="Gladko I.A."/>
            <person name="Postnikova E.A."/>
            <person name="Lordkipanidze A.E."/>
            <person name="Kafarskaia L.I."/>
        </authorList>
    </citation>
    <scope>NUCLEOTIDE SEQUENCE [LARGE SCALE GENOMIC DNA]</scope>
    <source>
        <strain evidence="2 3">NB-22</strain>
    </source>
</reference>
<dbReference type="PANTHER" id="PTHR37038:SF14">
    <property type="entry name" value="TRANSCRIPTIONAL ACTIVATOR"/>
    <property type="match status" value="1"/>
</dbReference>
<dbReference type="Proteomes" id="UP000018412">
    <property type="component" value="Unassembled WGS sequence"/>
</dbReference>
<dbReference type="InterPro" id="IPR041315">
    <property type="entry name" value="PlcR_TPR"/>
</dbReference>
<dbReference type="PROSITE" id="PS50943">
    <property type="entry name" value="HTH_CROC1"/>
    <property type="match status" value="1"/>
</dbReference>
<dbReference type="EMBL" id="AYHA01000140">
    <property type="protein sequence ID" value="ESS00806.1"/>
    <property type="molecule type" value="Genomic_DNA"/>
</dbReference>
<name>A0A829LXX4_LIMFE</name>
<dbReference type="SUPFAM" id="SSF48452">
    <property type="entry name" value="TPR-like"/>
    <property type="match status" value="1"/>
</dbReference>
<dbReference type="InterPro" id="IPR053163">
    <property type="entry name" value="HTH-type_regulator_Rgg"/>
</dbReference>
<feature type="domain" description="HTH cro/C1-type" evidence="1">
    <location>
        <begin position="23"/>
        <end position="76"/>
    </location>
</feature>
<organism evidence="2 3">
    <name type="scientific">Limosilactobacillus fermentum NB-22</name>
    <dbReference type="NCBI Taxonomy" id="1408443"/>
    <lineage>
        <taxon>Bacteria</taxon>
        <taxon>Bacillati</taxon>
        <taxon>Bacillota</taxon>
        <taxon>Bacilli</taxon>
        <taxon>Lactobacillales</taxon>
        <taxon>Lactobacillaceae</taxon>
        <taxon>Limosilactobacillus</taxon>
    </lineage>
</organism>